<dbReference type="Gene3D" id="3.30.200.20">
    <property type="entry name" value="Phosphorylase Kinase, domain 1"/>
    <property type="match status" value="1"/>
</dbReference>
<evidence type="ECO:0000256" key="3">
    <source>
        <dbReference type="ARBA" id="ARBA00022475"/>
    </source>
</evidence>
<dbReference type="SMART" id="SM00220">
    <property type="entry name" value="S_TKc"/>
    <property type="match status" value="1"/>
</dbReference>
<sequence>MAANAPENSPPSPSPPNSSSNNSSLSSPPSQSPPQSSSPPPQSPPSTPEKPPPPPKQESDSTPPPPPPPQPTPPPPSPSPPPPSSPPPSPPPPSTSPSPPPPPTQHTPPPPSTPPPTHHIPPPPKLTPPIASPAIVPSPPKHSPPPPKLHSSHSNSGDGGSKSNNLSLQLPLIIGLTTGVVLLLVIAITLVIVVFCRKKKKEMYHNNHMQYYNNLGDGGYGNAAPAGHMNNGYEANNHAATNLAPPPGGAAGHGGWQQTPSPQGYMSYSSEMTSNVTGQPETPATHASPLQLGLNQSSFSYEELSMATFGFSQGQLLGQGGFGYVHKGVLVGGKEVAIKSLKSGSGQGEREFQAEVETISRVHHRHLVSLVGYCIAGERRMLVYEFFPNRTLEYHLHEKGPMDWPTRLKIALGAAKGLAYLHEDCHPRIIHRDIKSANILLDYTFEAKVADFGLARLTQDNNTHVSTRVMGTFGYLAPEYASSGKLTEKSDVFSFGVVLLELITGRRPLDLNSNMDESLVDWARPLCETAMDTGNFGELVDPRLENNFVHQEMARMVACAGASIRHSARRRPKMRQIVRALEDEVPLDEVKGVVAATQTSRFSPTNESGEHESSLYSEDMKRIREMVMDNRDYRNSDYGNTDYYGHNPSSSSGSGSRGL</sequence>
<feature type="compositionally biased region" description="Low complexity" evidence="15">
    <location>
        <begin position="17"/>
        <end position="29"/>
    </location>
</feature>
<evidence type="ECO:0000256" key="8">
    <source>
        <dbReference type="ARBA" id="ARBA00022777"/>
    </source>
</evidence>
<feature type="compositionally biased region" description="Low complexity" evidence="15">
    <location>
        <begin position="649"/>
        <end position="659"/>
    </location>
</feature>
<evidence type="ECO:0000256" key="7">
    <source>
        <dbReference type="ARBA" id="ARBA00022741"/>
    </source>
</evidence>
<keyword evidence="8" id="KW-0418">Kinase</keyword>
<dbReference type="Gene3D" id="1.10.510.10">
    <property type="entry name" value="Transferase(Phosphotransferase) domain 1"/>
    <property type="match status" value="1"/>
</dbReference>
<evidence type="ECO:0000256" key="10">
    <source>
        <dbReference type="ARBA" id="ARBA00022989"/>
    </source>
</evidence>
<dbReference type="InterPro" id="IPR017441">
    <property type="entry name" value="Protein_kinase_ATP_BS"/>
</dbReference>
<evidence type="ECO:0000313" key="18">
    <source>
        <dbReference type="EMBL" id="KAE8719381.1"/>
    </source>
</evidence>
<feature type="region of interest" description="Disordered" evidence="15">
    <location>
        <begin position="632"/>
        <end position="659"/>
    </location>
</feature>
<dbReference type="AlphaFoldDB" id="A0A6A3BU00"/>
<dbReference type="SUPFAM" id="SSF56112">
    <property type="entry name" value="Protein kinase-like (PK-like)"/>
    <property type="match status" value="1"/>
</dbReference>
<evidence type="ECO:0000256" key="4">
    <source>
        <dbReference type="ARBA" id="ARBA00022527"/>
    </source>
</evidence>
<dbReference type="PROSITE" id="PS50011">
    <property type="entry name" value="PROTEIN_KINASE_DOM"/>
    <property type="match status" value="1"/>
</dbReference>
<dbReference type="FunFam" id="1.10.510.10:FF:000783">
    <property type="entry name" value="Proline-rich receptor-like protein kinase PERK4"/>
    <property type="match status" value="1"/>
</dbReference>
<keyword evidence="5" id="KW-0808">Transferase</keyword>
<comment type="catalytic activity">
    <reaction evidence="13">
        <text>L-seryl-[protein] + ATP = O-phospho-L-seryl-[protein] + ADP + H(+)</text>
        <dbReference type="Rhea" id="RHEA:17989"/>
        <dbReference type="Rhea" id="RHEA-COMP:9863"/>
        <dbReference type="Rhea" id="RHEA-COMP:11604"/>
        <dbReference type="ChEBI" id="CHEBI:15378"/>
        <dbReference type="ChEBI" id="CHEBI:29999"/>
        <dbReference type="ChEBI" id="CHEBI:30616"/>
        <dbReference type="ChEBI" id="CHEBI:83421"/>
        <dbReference type="ChEBI" id="CHEBI:456216"/>
        <dbReference type="EC" id="2.7.11.1"/>
    </reaction>
</comment>
<feature type="compositionally biased region" description="Polar residues" evidence="15">
    <location>
        <begin position="598"/>
        <end position="607"/>
    </location>
</feature>
<dbReference type="EMBL" id="VEPZ02000791">
    <property type="protein sequence ID" value="KAE8719381.1"/>
    <property type="molecule type" value="Genomic_DNA"/>
</dbReference>
<keyword evidence="4" id="KW-0723">Serine/threonine-protein kinase</keyword>
<feature type="region of interest" description="Disordered" evidence="15">
    <location>
        <begin position="598"/>
        <end position="618"/>
    </location>
</feature>
<dbReference type="InterPro" id="IPR001245">
    <property type="entry name" value="Ser-Thr/Tyr_kinase_cat_dom"/>
</dbReference>
<evidence type="ECO:0000256" key="5">
    <source>
        <dbReference type="ARBA" id="ARBA00022679"/>
    </source>
</evidence>
<feature type="domain" description="Protein kinase" evidence="17">
    <location>
        <begin position="311"/>
        <end position="585"/>
    </location>
</feature>
<evidence type="ECO:0000256" key="12">
    <source>
        <dbReference type="ARBA" id="ARBA00047899"/>
    </source>
</evidence>
<comment type="caution">
    <text evidence="18">The sequence shown here is derived from an EMBL/GenBank/DDBJ whole genome shotgun (WGS) entry which is preliminary data.</text>
</comment>
<gene>
    <name evidence="18" type="ORF">F3Y22_tig00109971pilonHSYRG00142</name>
</gene>
<dbReference type="InterPro" id="IPR011009">
    <property type="entry name" value="Kinase-like_dom_sf"/>
</dbReference>
<dbReference type="GO" id="GO:0005886">
    <property type="term" value="C:plasma membrane"/>
    <property type="evidence" value="ECO:0007669"/>
    <property type="project" value="UniProtKB-SubCell"/>
</dbReference>
<evidence type="ECO:0000259" key="17">
    <source>
        <dbReference type="PROSITE" id="PS50011"/>
    </source>
</evidence>
<dbReference type="PANTHER" id="PTHR47982">
    <property type="entry name" value="PROLINE-RICH RECEPTOR-LIKE PROTEIN KINASE PERK4"/>
    <property type="match status" value="1"/>
</dbReference>
<dbReference type="GO" id="GO:0004674">
    <property type="term" value="F:protein serine/threonine kinase activity"/>
    <property type="evidence" value="ECO:0007669"/>
    <property type="project" value="UniProtKB-KW"/>
</dbReference>
<dbReference type="EC" id="2.7.11.1" evidence="2"/>
<evidence type="ECO:0000256" key="13">
    <source>
        <dbReference type="ARBA" id="ARBA00048679"/>
    </source>
</evidence>
<protein>
    <recommendedName>
        <fullName evidence="2">non-specific serine/threonine protein kinase</fullName>
        <ecNumber evidence="2">2.7.11.1</ecNumber>
    </recommendedName>
</protein>
<dbReference type="GO" id="GO:0005524">
    <property type="term" value="F:ATP binding"/>
    <property type="evidence" value="ECO:0007669"/>
    <property type="project" value="UniProtKB-UniRule"/>
</dbReference>
<evidence type="ECO:0000256" key="15">
    <source>
        <dbReference type="SAM" id="MobiDB-lite"/>
    </source>
</evidence>
<reference evidence="18" key="1">
    <citation type="submission" date="2019-09" db="EMBL/GenBank/DDBJ databases">
        <title>Draft genome information of white flower Hibiscus syriacus.</title>
        <authorList>
            <person name="Kim Y.-M."/>
        </authorList>
    </citation>
    <scope>NUCLEOTIDE SEQUENCE [LARGE SCALE GENOMIC DNA]</scope>
    <source>
        <strain evidence="18">YM2019G1</strain>
    </source>
</reference>
<feature type="binding site" evidence="14">
    <location>
        <position position="339"/>
    </location>
    <ligand>
        <name>ATP</name>
        <dbReference type="ChEBI" id="CHEBI:30616"/>
    </ligand>
</feature>
<evidence type="ECO:0000256" key="11">
    <source>
        <dbReference type="ARBA" id="ARBA00023136"/>
    </source>
</evidence>
<dbReference type="Pfam" id="PF07714">
    <property type="entry name" value="PK_Tyr_Ser-Thr"/>
    <property type="match status" value="1"/>
</dbReference>
<feature type="compositionally biased region" description="Basic and acidic residues" evidence="15">
    <location>
        <begin position="608"/>
        <end position="618"/>
    </location>
</feature>
<dbReference type="InterPro" id="IPR047117">
    <property type="entry name" value="PERK1-13-like"/>
</dbReference>
<feature type="region of interest" description="Disordered" evidence="15">
    <location>
        <begin position="1"/>
        <end position="163"/>
    </location>
</feature>
<dbReference type="PROSITE" id="PS00108">
    <property type="entry name" value="PROTEIN_KINASE_ST"/>
    <property type="match status" value="1"/>
</dbReference>
<dbReference type="OrthoDB" id="4062651at2759"/>
<keyword evidence="6 16" id="KW-0812">Transmembrane</keyword>
<keyword evidence="7 14" id="KW-0547">Nucleotide-binding</keyword>
<organism evidence="18 19">
    <name type="scientific">Hibiscus syriacus</name>
    <name type="common">Rose of Sharon</name>
    <dbReference type="NCBI Taxonomy" id="106335"/>
    <lineage>
        <taxon>Eukaryota</taxon>
        <taxon>Viridiplantae</taxon>
        <taxon>Streptophyta</taxon>
        <taxon>Embryophyta</taxon>
        <taxon>Tracheophyta</taxon>
        <taxon>Spermatophyta</taxon>
        <taxon>Magnoliopsida</taxon>
        <taxon>eudicotyledons</taxon>
        <taxon>Gunneridae</taxon>
        <taxon>Pentapetalae</taxon>
        <taxon>rosids</taxon>
        <taxon>malvids</taxon>
        <taxon>Malvales</taxon>
        <taxon>Malvaceae</taxon>
        <taxon>Malvoideae</taxon>
        <taxon>Hibiscus</taxon>
    </lineage>
</organism>
<comment type="catalytic activity">
    <reaction evidence="12">
        <text>L-threonyl-[protein] + ATP = O-phospho-L-threonyl-[protein] + ADP + H(+)</text>
        <dbReference type="Rhea" id="RHEA:46608"/>
        <dbReference type="Rhea" id="RHEA-COMP:11060"/>
        <dbReference type="Rhea" id="RHEA-COMP:11605"/>
        <dbReference type="ChEBI" id="CHEBI:15378"/>
        <dbReference type="ChEBI" id="CHEBI:30013"/>
        <dbReference type="ChEBI" id="CHEBI:30616"/>
        <dbReference type="ChEBI" id="CHEBI:61977"/>
        <dbReference type="ChEBI" id="CHEBI:456216"/>
        <dbReference type="EC" id="2.7.11.1"/>
    </reaction>
</comment>
<feature type="compositionally biased region" description="Pro residues" evidence="15">
    <location>
        <begin position="30"/>
        <end position="148"/>
    </location>
</feature>
<keyword evidence="3" id="KW-1003">Cell membrane</keyword>
<evidence type="ECO:0000256" key="14">
    <source>
        <dbReference type="PROSITE-ProRule" id="PRU10141"/>
    </source>
</evidence>
<dbReference type="InterPro" id="IPR008271">
    <property type="entry name" value="Ser/Thr_kinase_AS"/>
</dbReference>
<feature type="compositionally biased region" description="Low complexity" evidence="15">
    <location>
        <begin position="152"/>
        <end position="163"/>
    </location>
</feature>
<evidence type="ECO:0000256" key="9">
    <source>
        <dbReference type="ARBA" id="ARBA00022840"/>
    </source>
</evidence>
<accession>A0A6A3BU00</accession>
<dbReference type="PANTHER" id="PTHR47982:SF59">
    <property type="entry name" value="NON-SPECIFIC SERINE_THREONINE PROTEIN KINASE"/>
    <property type="match status" value="1"/>
</dbReference>
<dbReference type="Proteomes" id="UP000436088">
    <property type="component" value="Unassembled WGS sequence"/>
</dbReference>
<evidence type="ECO:0000256" key="16">
    <source>
        <dbReference type="SAM" id="Phobius"/>
    </source>
</evidence>
<evidence type="ECO:0000313" key="19">
    <source>
        <dbReference type="Proteomes" id="UP000436088"/>
    </source>
</evidence>
<name>A0A6A3BU00_HIBSY</name>
<evidence type="ECO:0000256" key="6">
    <source>
        <dbReference type="ARBA" id="ARBA00022692"/>
    </source>
</evidence>
<keyword evidence="19" id="KW-1185">Reference proteome</keyword>
<keyword evidence="10 16" id="KW-1133">Transmembrane helix</keyword>
<evidence type="ECO:0000256" key="2">
    <source>
        <dbReference type="ARBA" id="ARBA00012513"/>
    </source>
</evidence>
<keyword evidence="9 14" id="KW-0067">ATP-binding</keyword>
<keyword evidence="11 16" id="KW-0472">Membrane</keyword>
<comment type="subcellular location">
    <subcellularLocation>
        <location evidence="1">Cell membrane</location>
        <topology evidence="1">Single-pass membrane protein</topology>
    </subcellularLocation>
</comment>
<feature type="transmembrane region" description="Helical" evidence="16">
    <location>
        <begin position="172"/>
        <end position="196"/>
    </location>
</feature>
<dbReference type="PROSITE" id="PS00107">
    <property type="entry name" value="PROTEIN_KINASE_ATP"/>
    <property type="match status" value="1"/>
</dbReference>
<dbReference type="PRINTS" id="PR01217">
    <property type="entry name" value="PRICHEXTENSN"/>
</dbReference>
<dbReference type="FunFam" id="3.30.200.20:FF:000212">
    <property type="entry name" value="Proline-rich receptor-like protein kinase PERK8"/>
    <property type="match status" value="1"/>
</dbReference>
<proteinExistence type="predicted"/>
<evidence type="ECO:0000256" key="1">
    <source>
        <dbReference type="ARBA" id="ARBA00004162"/>
    </source>
</evidence>
<dbReference type="InterPro" id="IPR000719">
    <property type="entry name" value="Prot_kinase_dom"/>
</dbReference>